<dbReference type="InterPro" id="IPR023393">
    <property type="entry name" value="START-like_dom_sf"/>
</dbReference>
<dbReference type="RefSeq" id="WP_202091825.1">
    <property type="nucleotide sequence ID" value="NZ_CP061035.1"/>
</dbReference>
<dbReference type="CDD" id="cd08896">
    <property type="entry name" value="SRPBCC_CalC_Aha1-like_3"/>
    <property type="match status" value="1"/>
</dbReference>
<organism evidence="3 4">
    <name type="scientific">Sphingomonas aliaeris</name>
    <dbReference type="NCBI Taxonomy" id="2759526"/>
    <lineage>
        <taxon>Bacteria</taxon>
        <taxon>Pseudomonadati</taxon>
        <taxon>Pseudomonadota</taxon>
        <taxon>Alphaproteobacteria</taxon>
        <taxon>Sphingomonadales</taxon>
        <taxon>Sphingomonadaceae</taxon>
        <taxon>Sphingomonas</taxon>
    </lineage>
</organism>
<proteinExistence type="inferred from homology"/>
<dbReference type="SUPFAM" id="SSF55961">
    <property type="entry name" value="Bet v1-like"/>
    <property type="match status" value="1"/>
</dbReference>
<dbReference type="Gene3D" id="3.30.530.20">
    <property type="match status" value="1"/>
</dbReference>
<dbReference type="Proteomes" id="UP000595894">
    <property type="component" value="Chromosome"/>
</dbReference>
<dbReference type="Pfam" id="PF08327">
    <property type="entry name" value="AHSA1"/>
    <property type="match status" value="1"/>
</dbReference>
<dbReference type="EMBL" id="CP061035">
    <property type="protein sequence ID" value="QQV76478.1"/>
    <property type="molecule type" value="Genomic_DNA"/>
</dbReference>
<reference evidence="4" key="1">
    <citation type="submission" date="2020-09" db="EMBL/GenBank/DDBJ databases">
        <title>Sphingomonas sp., a new species isolated from pork steak.</title>
        <authorList>
            <person name="Heidler von Heilborn D."/>
        </authorList>
    </citation>
    <scope>NUCLEOTIDE SEQUENCE [LARGE SCALE GENOMIC DNA]</scope>
</reference>
<keyword evidence="4" id="KW-1185">Reference proteome</keyword>
<dbReference type="InterPro" id="IPR013538">
    <property type="entry name" value="ASHA1/2-like_C"/>
</dbReference>
<name>A0A974NTE9_9SPHN</name>
<sequence length="153" mass="17508">MTGPYDLSVTRLIDAPVDLVWKIATERMPDYWCPRPWRTEIVEQDWRAGGRSAMIMHGPEGERHEMEGVFLEVTPGRRFVFTDAYRAGWIPQPELFMTGIIEFTAEGDQTRYTGTARHWTAEARTRHESMGFTEGWSTVADQLAEIAEAEAGR</sequence>
<dbReference type="AlphaFoldDB" id="A0A974NTE9"/>
<evidence type="ECO:0000256" key="1">
    <source>
        <dbReference type="ARBA" id="ARBA00006817"/>
    </source>
</evidence>
<dbReference type="KEGG" id="sari:H5J25_13540"/>
<accession>A0A974NTE9</accession>
<feature type="domain" description="Activator of Hsp90 ATPase homologue 1/2-like C-terminal" evidence="2">
    <location>
        <begin position="14"/>
        <end position="147"/>
    </location>
</feature>
<evidence type="ECO:0000259" key="2">
    <source>
        <dbReference type="Pfam" id="PF08327"/>
    </source>
</evidence>
<evidence type="ECO:0000313" key="4">
    <source>
        <dbReference type="Proteomes" id="UP000595894"/>
    </source>
</evidence>
<comment type="similarity">
    <text evidence="1">Belongs to the AHA1 family.</text>
</comment>
<evidence type="ECO:0000313" key="3">
    <source>
        <dbReference type="EMBL" id="QQV76478.1"/>
    </source>
</evidence>
<gene>
    <name evidence="3" type="ORF">H5J25_13540</name>
</gene>
<protein>
    <submittedName>
        <fullName evidence="3">SRPBCC family protein</fullName>
    </submittedName>
</protein>